<keyword evidence="3" id="KW-1185">Reference proteome</keyword>
<dbReference type="EMBL" id="CP093345">
    <property type="protein sequence ID" value="WOG93644.1"/>
    <property type="molecule type" value="Genomic_DNA"/>
</dbReference>
<evidence type="ECO:0000313" key="3">
    <source>
        <dbReference type="Proteomes" id="UP000077755"/>
    </source>
</evidence>
<reference evidence="2" key="1">
    <citation type="journal article" date="2016" name="Nat. Genet.">
        <title>A high-quality carrot genome assembly provides new insights into carotenoid accumulation and asterid genome evolution.</title>
        <authorList>
            <person name="Iorizzo M."/>
            <person name="Ellison S."/>
            <person name="Senalik D."/>
            <person name="Zeng P."/>
            <person name="Satapoomin P."/>
            <person name="Huang J."/>
            <person name="Bowman M."/>
            <person name="Iovene M."/>
            <person name="Sanseverino W."/>
            <person name="Cavagnaro P."/>
            <person name="Yildiz M."/>
            <person name="Macko-Podgorni A."/>
            <person name="Moranska E."/>
            <person name="Grzebelus E."/>
            <person name="Grzebelus D."/>
            <person name="Ashrafi H."/>
            <person name="Zheng Z."/>
            <person name="Cheng S."/>
            <person name="Spooner D."/>
            <person name="Van Deynze A."/>
            <person name="Simon P."/>
        </authorList>
    </citation>
    <scope>NUCLEOTIDE SEQUENCE</scope>
    <source>
        <tissue evidence="2">Leaf</tissue>
    </source>
</reference>
<dbReference type="Gramene" id="KZN02676">
    <property type="protein sequence ID" value="KZN02676"/>
    <property type="gene ID" value="DCAR_011430"/>
</dbReference>
<dbReference type="Proteomes" id="UP000077755">
    <property type="component" value="Chromosome 3"/>
</dbReference>
<sequence>MSDILDNLSQSVEGFSKIHVALESFSILLHAANLLKGEKIDGSDKGNEVQTPKEPQDGASEKELGGASASASERIEAVQKLHSIIIQRDSSQDRHVKGWIREANAARGETCGSLIYLAFDEVIQEAVVVGQEAECEAVLASRENEDPKLYEKRRETLYDVPRKKFRKSRNEKEFRCCNSGQILWFNIDGARQFSSLALMLRIEEIEDFVETPEEDALVADLNLLVDELKEREQKAKEEMRARK</sequence>
<proteinExistence type="predicted"/>
<organism evidence="2 3">
    <name type="scientific">Daucus carota subsp. sativus</name>
    <name type="common">Carrot</name>
    <dbReference type="NCBI Taxonomy" id="79200"/>
    <lineage>
        <taxon>Eukaryota</taxon>
        <taxon>Viridiplantae</taxon>
        <taxon>Streptophyta</taxon>
        <taxon>Embryophyta</taxon>
        <taxon>Tracheophyta</taxon>
        <taxon>Spermatophyta</taxon>
        <taxon>Magnoliopsida</taxon>
        <taxon>eudicotyledons</taxon>
        <taxon>Gunneridae</taxon>
        <taxon>Pentapetalae</taxon>
        <taxon>asterids</taxon>
        <taxon>campanulids</taxon>
        <taxon>Apiales</taxon>
        <taxon>Apiaceae</taxon>
        <taxon>Apioideae</taxon>
        <taxon>Scandiceae</taxon>
        <taxon>Daucinae</taxon>
        <taxon>Daucus</taxon>
        <taxon>Daucus sect. Daucus</taxon>
    </lineage>
</organism>
<dbReference type="AlphaFoldDB" id="A0A166BNR9"/>
<accession>A0A166BNR9</accession>
<evidence type="ECO:0000256" key="1">
    <source>
        <dbReference type="SAM" id="MobiDB-lite"/>
    </source>
</evidence>
<feature type="region of interest" description="Disordered" evidence="1">
    <location>
        <begin position="40"/>
        <end position="69"/>
    </location>
</feature>
<feature type="compositionally biased region" description="Basic and acidic residues" evidence="1">
    <location>
        <begin position="54"/>
        <end position="64"/>
    </location>
</feature>
<gene>
    <name evidence="2" type="ORF">DCAR_0312930</name>
</gene>
<name>A0A166BNR9_DAUCS</name>
<protein>
    <submittedName>
        <fullName evidence="2">Uncharacterized protein</fullName>
    </submittedName>
</protein>
<evidence type="ECO:0000313" key="2">
    <source>
        <dbReference type="EMBL" id="WOG93644.1"/>
    </source>
</evidence>
<reference evidence="2" key="2">
    <citation type="submission" date="2022-03" db="EMBL/GenBank/DDBJ databases">
        <title>Draft title - Genomic analysis of global carrot germplasm unveils the trajectory of domestication and the origin of high carotenoid orange carrot.</title>
        <authorList>
            <person name="Iorizzo M."/>
            <person name="Ellison S."/>
            <person name="Senalik D."/>
            <person name="Macko-Podgorni A."/>
            <person name="Grzebelus D."/>
            <person name="Bostan H."/>
            <person name="Rolling W."/>
            <person name="Curaba J."/>
            <person name="Simon P."/>
        </authorList>
    </citation>
    <scope>NUCLEOTIDE SEQUENCE</scope>
    <source>
        <tissue evidence="2">Leaf</tissue>
    </source>
</reference>